<reference evidence="3" key="1">
    <citation type="submission" date="2020-07" db="EMBL/GenBank/DDBJ databases">
        <title>A long reads based de novo assembly of the rainbow trout Arlee double haploid line genome.</title>
        <authorList>
            <person name="Gao G."/>
            <person name="Palti Y."/>
        </authorList>
    </citation>
    <scope>NUCLEOTIDE SEQUENCE [LARGE SCALE GENOMIC DNA]</scope>
</reference>
<dbReference type="InterPro" id="IPR050098">
    <property type="entry name" value="TFPI/VKTCI-like"/>
</dbReference>
<dbReference type="Proteomes" id="UP000694395">
    <property type="component" value="Chromosome 15"/>
</dbReference>
<dbReference type="SMART" id="SM00131">
    <property type="entry name" value="KU"/>
    <property type="match status" value="1"/>
</dbReference>
<dbReference type="PRINTS" id="PR00759">
    <property type="entry name" value="BASICPTASE"/>
</dbReference>
<evidence type="ECO:0000259" key="2">
    <source>
        <dbReference type="PROSITE" id="PS50279"/>
    </source>
</evidence>
<keyword evidence="4" id="KW-1185">Reference proteome</keyword>
<dbReference type="SUPFAM" id="SSF57362">
    <property type="entry name" value="BPTI-like"/>
    <property type="match status" value="1"/>
</dbReference>
<dbReference type="Ensembl" id="ENSOMYT00000149177.1">
    <property type="protein sequence ID" value="ENSOMYP00000123265.1"/>
    <property type="gene ID" value="ENSOMYG00000048072.1"/>
</dbReference>
<reference evidence="3" key="2">
    <citation type="submission" date="2025-08" db="UniProtKB">
        <authorList>
            <consortium name="Ensembl"/>
        </authorList>
    </citation>
    <scope>IDENTIFICATION</scope>
</reference>
<evidence type="ECO:0000313" key="3">
    <source>
        <dbReference type="Ensembl" id="ENSOMYP00000123265.1"/>
    </source>
</evidence>
<dbReference type="InterPro" id="IPR036880">
    <property type="entry name" value="Kunitz_BPTI_sf"/>
</dbReference>
<sequence length="92" mass="10449">EDYIPNSTYLTPDPCLLPMSEGGCWEHVLLWYYHPHSGECRPFVYGGCEGNHNRFNTKQECQRCPNGPIKEILYSIGITTEDLGSRGEVGNR</sequence>
<dbReference type="InterPro" id="IPR020901">
    <property type="entry name" value="Prtase_inh_Kunz-CS"/>
</dbReference>
<accession>A0A8K9WTX4</accession>
<dbReference type="PROSITE" id="PS50279">
    <property type="entry name" value="BPTI_KUNITZ_2"/>
    <property type="match status" value="1"/>
</dbReference>
<keyword evidence="1" id="KW-1015">Disulfide bond</keyword>
<evidence type="ECO:0000313" key="4">
    <source>
        <dbReference type="Proteomes" id="UP000694395"/>
    </source>
</evidence>
<organism evidence="3 4">
    <name type="scientific">Oncorhynchus mykiss</name>
    <name type="common">Rainbow trout</name>
    <name type="synonym">Salmo gairdneri</name>
    <dbReference type="NCBI Taxonomy" id="8022"/>
    <lineage>
        <taxon>Eukaryota</taxon>
        <taxon>Metazoa</taxon>
        <taxon>Chordata</taxon>
        <taxon>Craniata</taxon>
        <taxon>Vertebrata</taxon>
        <taxon>Euteleostomi</taxon>
        <taxon>Actinopterygii</taxon>
        <taxon>Neopterygii</taxon>
        <taxon>Teleostei</taxon>
        <taxon>Protacanthopterygii</taxon>
        <taxon>Salmoniformes</taxon>
        <taxon>Salmonidae</taxon>
        <taxon>Salmoninae</taxon>
        <taxon>Oncorhynchus</taxon>
    </lineage>
</organism>
<dbReference type="Pfam" id="PF00014">
    <property type="entry name" value="Kunitz_BPTI"/>
    <property type="match status" value="1"/>
</dbReference>
<reference evidence="3" key="3">
    <citation type="submission" date="2025-09" db="UniProtKB">
        <authorList>
            <consortium name="Ensembl"/>
        </authorList>
    </citation>
    <scope>IDENTIFICATION</scope>
</reference>
<dbReference type="Gene3D" id="4.10.410.10">
    <property type="entry name" value="Pancreatic trypsin inhibitor Kunitz domain"/>
    <property type="match status" value="1"/>
</dbReference>
<dbReference type="PROSITE" id="PS00280">
    <property type="entry name" value="BPTI_KUNITZ_1"/>
    <property type="match status" value="1"/>
</dbReference>
<dbReference type="PANTHER" id="PTHR10083:SF375">
    <property type="entry name" value="BPTI_KUNITZ INHIBITOR DOMAIN-CONTAINING PROTEIN"/>
    <property type="match status" value="1"/>
</dbReference>
<feature type="domain" description="BPTI/Kunitz inhibitor" evidence="2">
    <location>
        <begin position="15"/>
        <end position="63"/>
    </location>
</feature>
<dbReference type="AlphaFoldDB" id="A0A8K9WTX4"/>
<dbReference type="PANTHER" id="PTHR10083">
    <property type="entry name" value="KUNITZ-TYPE PROTEASE INHIBITOR-RELATED"/>
    <property type="match status" value="1"/>
</dbReference>
<dbReference type="GeneTree" id="ENSGT01030000234814"/>
<dbReference type="FunFam" id="4.10.410.10:FF:000020">
    <property type="entry name" value="Collagen, type VI, alpha 3"/>
    <property type="match status" value="1"/>
</dbReference>
<dbReference type="GO" id="GO:0005615">
    <property type="term" value="C:extracellular space"/>
    <property type="evidence" value="ECO:0007669"/>
    <property type="project" value="TreeGrafter"/>
</dbReference>
<dbReference type="InterPro" id="IPR002223">
    <property type="entry name" value="Kunitz_BPTI"/>
</dbReference>
<protein>
    <recommendedName>
        <fullName evidence="2">BPTI/Kunitz inhibitor domain-containing protein</fullName>
    </recommendedName>
</protein>
<proteinExistence type="predicted"/>
<evidence type="ECO:0000256" key="1">
    <source>
        <dbReference type="ARBA" id="ARBA00023157"/>
    </source>
</evidence>
<dbReference type="GO" id="GO:0004867">
    <property type="term" value="F:serine-type endopeptidase inhibitor activity"/>
    <property type="evidence" value="ECO:0007669"/>
    <property type="project" value="InterPro"/>
</dbReference>
<name>A0A8K9WTX4_ONCMY</name>